<dbReference type="InterPro" id="IPR006260">
    <property type="entry name" value="TonB/TolA_C"/>
</dbReference>
<dbReference type="InterPro" id="IPR037682">
    <property type="entry name" value="TonB_C"/>
</dbReference>
<keyword evidence="2" id="KW-0812">Transmembrane</keyword>
<dbReference type="EMBL" id="QEAS01000001">
    <property type="protein sequence ID" value="PWG82717.1"/>
    <property type="molecule type" value="Genomic_DNA"/>
</dbReference>
<evidence type="ECO:0000256" key="4">
    <source>
        <dbReference type="ARBA" id="ARBA00023136"/>
    </source>
</evidence>
<feature type="domain" description="TonB C-terminal" evidence="6">
    <location>
        <begin position="27"/>
        <end position="122"/>
    </location>
</feature>
<evidence type="ECO:0000313" key="8">
    <source>
        <dbReference type="Proteomes" id="UP000245647"/>
    </source>
</evidence>
<comment type="subcellular location">
    <subcellularLocation>
        <location evidence="1">Membrane</location>
        <topology evidence="1">Single-pass membrane protein</topology>
    </subcellularLocation>
</comment>
<evidence type="ECO:0000256" key="5">
    <source>
        <dbReference type="SAM" id="SignalP"/>
    </source>
</evidence>
<dbReference type="Proteomes" id="UP000245647">
    <property type="component" value="Unassembled WGS sequence"/>
</dbReference>
<protein>
    <submittedName>
        <fullName evidence="7">Energy transducer TonB</fullName>
    </submittedName>
</protein>
<dbReference type="PROSITE" id="PS52015">
    <property type="entry name" value="TONB_CTD"/>
    <property type="match status" value="1"/>
</dbReference>
<keyword evidence="3" id="KW-1133">Transmembrane helix</keyword>
<dbReference type="Gene3D" id="3.30.1150.10">
    <property type="match status" value="1"/>
</dbReference>
<dbReference type="AlphaFoldDB" id="A0A2U2PMT9"/>
<sequence length="222" mass="24665">MTLNWILLLLTSLFASAGQGDVPSFKGGRKGLQSFISQNLIYPGYSKQNCIQGTIEVSFRLTRTGHVSDSRIQNGLGIDLDEEALRIVRLSSGKWIVPDDFDTTNVMVMPVSFSLTDYGCAGRSAKQIKEAIHAYRAQEELTAAITNFYSQRQPGKYSSEDEQKIIQLKEQLGIDESYIDGLFKQAVKKLKQGDKQGACEDLHFIKNLGSSKADKMIEANCK</sequence>
<feature type="signal peptide" evidence="5">
    <location>
        <begin position="1"/>
        <end position="17"/>
    </location>
</feature>
<evidence type="ECO:0000259" key="6">
    <source>
        <dbReference type="PROSITE" id="PS52015"/>
    </source>
</evidence>
<keyword evidence="5" id="KW-0732">Signal</keyword>
<reference evidence="7 8" key="1">
    <citation type="submission" date="2018-04" db="EMBL/GenBank/DDBJ databases">
        <title>Pedobacter chongqingensis sp. nov., isolated from a rottenly hemp rope.</title>
        <authorList>
            <person name="Cai Y."/>
        </authorList>
    </citation>
    <scope>NUCLEOTIDE SEQUENCE [LARGE SCALE GENOMIC DNA]</scope>
    <source>
        <strain evidence="7 8">FJ4-8</strain>
    </source>
</reference>
<dbReference type="NCBIfam" id="TIGR01352">
    <property type="entry name" value="tonB_Cterm"/>
    <property type="match status" value="1"/>
</dbReference>
<keyword evidence="4" id="KW-0472">Membrane</keyword>
<evidence type="ECO:0000256" key="1">
    <source>
        <dbReference type="ARBA" id="ARBA00004167"/>
    </source>
</evidence>
<keyword evidence="8" id="KW-1185">Reference proteome</keyword>
<organism evidence="7 8">
    <name type="scientific">Pararcticibacter amylolyticus</name>
    <dbReference type="NCBI Taxonomy" id="2173175"/>
    <lineage>
        <taxon>Bacteria</taxon>
        <taxon>Pseudomonadati</taxon>
        <taxon>Bacteroidota</taxon>
        <taxon>Sphingobacteriia</taxon>
        <taxon>Sphingobacteriales</taxon>
        <taxon>Sphingobacteriaceae</taxon>
        <taxon>Pararcticibacter</taxon>
    </lineage>
</organism>
<evidence type="ECO:0000256" key="3">
    <source>
        <dbReference type="ARBA" id="ARBA00022989"/>
    </source>
</evidence>
<comment type="caution">
    <text evidence="7">The sequence shown here is derived from an EMBL/GenBank/DDBJ whole genome shotgun (WGS) entry which is preliminary data.</text>
</comment>
<dbReference type="OrthoDB" id="1096636at2"/>
<gene>
    <name evidence="7" type="ORF">DDR33_02370</name>
</gene>
<dbReference type="GO" id="GO:0016020">
    <property type="term" value="C:membrane"/>
    <property type="evidence" value="ECO:0007669"/>
    <property type="project" value="UniProtKB-SubCell"/>
</dbReference>
<accession>A0A2U2PMT9</accession>
<feature type="chain" id="PRO_5015587969" evidence="5">
    <location>
        <begin position="18"/>
        <end position="222"/>
    </location>
</feature>
<dbReference type="RefSeq" id="WP_109414136.1">
    <property type="nucleotide sequence ID" value="NZ_QEAS01000001.1"/>
</dbReference>
<evidence type="ECO:0000313" key="7">
    <source>
        <dbReference type="EMBL" id="PWG82717.1"/>
    </source>
</evidence>
<dbReference type="SUPFAM" id="SSF74653">
    <property type="entry name" value="TolA/TonB C-terminal domain"/>
    <property type="match status" value="1"/>
</dbReference>
<proteinExistence type="predicted"/>
<evidence type="ECO:0000256" key="2">
    <source>
        <dbReference type="ARBA" id="ARBA00022692"/>
    </source>
</evidence>
<dbReference type="Pfam" id="PF03544">
    <property type="entry name" value="TonB_C"/>
    <property type="match status" value="1"/>
</dbReference>
<dbReference type="GO" id="GO:0055085">
    <property type="term" value="P:transmembrane transport"/>
    <property type="evidence" value="ECO:0007669"/>
    <property type="project" value="InterPro"/>
</dbReference>
<name>A0A2U2PMT9_9SPHI</name>